<dbReference type="SUPFAM" id="SSF56672">
    <property type="entry name" value="DNA/RNA polymerases"/>
    <property type="match status" value="1"/>
</dbReference>
<dbReference type="Gene3D" id="3.30.70.270">
    <property type="match status" value="2"/>
</dbReference>
<organism evidence="2 4">
    <name type="scientific">Didymodactylos carnosus</name>
    <dbReference type="NCBI Taxonomy" id="1234261"/>
    <lineage>
        <taxon>Eukaryota</taxon>
        <taxon>Metazoa</taxon>
        <taxon>Spiralia</taxon>
        <taxon>Gnathifera</taxon>
        <taxon>Rotifera</taxon>
        <taxon>Eurotatoria</taxon>
        <taxon>Bdelloidea</taxon>
        <taxon>Philodinida</taxon>
        <taxon>Philodinidae</taxon>
        <taxon>Didymodactylos</taxon>
    </lineage>
</organism>
<dbReference type="InterPro" id="IPR043128">
    <property type="entry name" value="Rev_trsase/Diguanyl_cyclase"/>
</dbReference>
<dbReference type="Proteomes" id="UP000677228">
    <property type="component" value="Unassembled WGS sequence"/>
</dbReference>
<dbReference type="Pfam" id="PF17919">
    <property type="entry name" value="RT_RNaseH_2"/>
    <property type="match status" value="1"/>
</dbReference>
<name>A0A8S2F824_9BILA</name>
<dbReference type="Proteomes" id="UP000682733">
    <property type="component" value="Unassembled WGS sequence"/>
</dbReference>
<dbReference type="PANTHER" id="PTHR33064:SF37">
    <property type="entry name" value="RIBONUCLEASE H"/>
    <property type="match status" value="1"/>
</dbReference>
<dbReference type="PANTHER" id="PTHR33064">
    <property type="entry name" value="POL PROTEIN"/>
    <property type="match status" value="1"/>
</dbReference>
<dbReference type="FunFam" id="3.10.20.370:FF:000001">
    <property type="entry name" value="Retrovirus-related Pol polyprotein from transposon 17.6-like protein"/>
    <property type="match status" value="1"/>
</dbReference>
<evidence type="ECO:0000313" key="2">
    <source>
        <dbReference type="EMBL" id="CAF1359900.1"/>
    </source>
</evidence>
<gene>
    <name evidence="2" type="ORF">OVA965_LOCUS31194</name>
    <name evidence="3" type="ORF">TMI583_LOCUS32019</name>
</gene>
<proteinExistence type="predicted"/>
<reference evidence="2" key="1">
    <citation type="submission" date="2021-02" db="EMBL/GenBank/DDBJ databases">
        <authorList>
            <person name="Nowell W R."/>
        </authorList>
    </citation>
    <scope>NUCLEOTIDE SEQUENCE</scope>
</reference>
<evidence type="ECO:0000313" key="4">
    <source>
        <dbReference type="Proteomes" id="UP000677228"/>
    </source>
</evidence>
<dbReference type="InterPro" id="IPR051320">
    <property type="entry name" value="Viral_Replic_Matur_Polypro"/>
</dbReference>
<dbReference type="AlphaFoldDB" id="A0A8S2F824"/>
<dbReference type="InterPro" id="IPR041577">
    <property type="entry name" value="RT_RNaseH_2"/>
</dbReference>
<sequence length="313" mass="36206">TFEEHLSHLDEICQLLKQAKFRLNASKCEVARTETHYLGHYIKQGDIRQSPDNIRGLLHTQIPRTAEEACRFLKAAEYYRKFIPRFSLIGEPLRKFVPTSKIGRKGHKATITLIDEERKSFEELKQILTTDLVLRIPNTAYPFKIQTDASDEGIDAVLLQVFPDGDRPVGYLSKKFTPTQRRWFATEQECYALICSLEKWHNYSSGTKFIWETVSTILFSSLNSSLPTKYLQNTTMENILNELKIEQWHSDISYENSYNQCLPFNCTYTYVKRWTNLMHAIVNVIETIGGLSTLTPSIIKLILRIKDPKTGES</sequence>
<comment type="caution">
    <text evidence="2">The sequence shown here is derived from an EMBL/GenBank/DDBJ whole genome shotgun (WGS) entry which is preliminary data.</text>
</comment>
<dbReference type="EMBL" id="CAJNOK010023239">
    <property type="protein sequence ID" value="CAF1359900.1"/>
    <property type="molecule type" value="Genomic_DNA"/>
</dbReference>
<feature type="domain" description="Reverse transcriptase/retrotransposon-derived protein RNase H-like" evidence="1">
    <location>
        <begin position="115"/>
        <end position="210"/>
    </location>
</feature>
<dbReference type="InterPro" id="IPR043502">
    <property type="entry name" value="DNA/RNA_pol_sf"/>
</dbReference>
<protein>
    <recommendedName>
        <fullName evidence="1">Reverse transcriptase/retrotransposon-derived protein RNase H-like domain-containing protein</fullName>
    </recommendedName>
</protein>
<evidence type="ECO:0000259" key="1">
    <source>
        <dbReference type="Pfam" id="PF17919"/>
    </source>
</evidence>
<accession>A0A8S2F824</accession>
<evidence type="ECO:0000313" key="3">
    <source>
        <dbReference type="EMBL" id="CAF4170086.1"/>
    </source>
</evidence>
<dbReference type="EMBL" id="CAJOBA010044891">
    <property type="protein sequence ID" value="CAF4170086.1"/>
    <property type="molecule type" value="Genomic_DNA"/>
</dbReference>
<feature type="non-terminal residue" evidence="2">
    <location>
        <position position="313"/>
    </location>
</feature>
<feature type="non-terminal residue" evidence="2">
    <location>
        <position position="1"/>
    </location>
</feature>